<dbReference type="InterPro" id="IPR050230">
    <property type="entry name" value="CALM/Myosin/TropC-like"/>
</dbReference>
<dbReference type="PROSITE" id="PS00018">
    <property type="entry name" value="EF_HAND_1"/>
    <property type="match status" value="2"/>
</dbReference>
<dbReference type="PROSITE" id="PS50222">
    <property type="entry name" value="EF_HAND_2"/>
    <property type="match status" value="3"/>
</dbReference>
<evidence type="ECO:0000256" key="2">
    <source>
        <dbReference type="ARBA" id="ARBA00022837"/>
    </source>
</evidence>
<feature type="domain" description="EF-hand" evidence="4">
    <location>
        <begin position="21"/>
        <end position="56"/>
    </location>
</feature>
<organism evidence="5">
    <name type="scientific">Palpitomonas bilix</name>
    <dbReference type="NCBI Taxonomy" id="652834"/>
    <lineage>
        <taxon>Eukaryota</taxon>
        <taxon>Eukaryota incertae sedis</taxon>
    </lineage>
</organism>
<evidence type="ECO:0000313" key="5">
    <source>
        <dbReference type="EMBL" id="CAE0262632.1"/>
    </source>
</evidence>
<evidence type="ECO:0000259" key="4">
    <source>
        <dbReference type="PROSITE" id="PS50222"/>
    </source>
</evidence>
<feature type="domain" description="EF-hand" evidence="4">
    <location>
        <begin position="57"/>
        <end position="92"/>
    </location>
</feature>
<feature type="domain" description="EF-hand" evidence="4">
    <location>
        <begin position="129"/>
        <end position="161"/>
    </location>
</feature>
<gene>
    <name evidence="5" type="ORF">PBIL07802_LOCUS24927</name>
</gene>
<accession>A0A7S3GD99</accession>
<dbReference type="InterPro" id="IPR002048">
    <property type="entry name" value="EF_hand_dom"/>
</dbReference>
<dbReference type="SMART" id="SM00054">
    <property type="entry name" value="EFh"/>
    <property type="match status" value="3"/>
</dbReference>
<protein>
    <recommendedName>
        <fullName evidence="4">EF-hand domain-containing protein</fullName>
    </recommendedName>
</protein>
<reference evidence="5" key="1">
    <citation type="submission" date="2021-01" db="EMBL/GenBank/DDBJ databases">
        <authorList>
            <person name="Corre E."/>
            <person name="Pelletier E."/>
            <person name="Niang G."/>
            <person name="Scheremetjew M."/>
            <person name="Finn R."/>
            <person name="Kale V."/>
            <person name="Holt S."/>
            <person name="Cochrane G."/>
            <person name="Meng A."/>
            <person name="Brown T."/>
            <person name="Cohen L."/>
        </authorList>
    </citation>
    <scope>NUCLEOTIDE SEQUENCE</scope>
    <source>
        <strain evidence="5">NIES-2562</strain>
    </source>
</reference>
<dbReference type="GO" id="GO:0005509">
    <property type="term" value="F:calcium ion binding"/>
    <property type="evidence" value="ECO:0007669"/>
    <property type="project" value="InterPro"/>
</dbReference>
<feature type="compositionally biased region" description="Basic residues" evidence="3">
    <location>
        <begin position="1"/>
        <end position="13"/>
    </location>
</feature>
<evidence type="ECO:0000256" key="3">
    <source>
        <dbReference type="SAM" id="MobiDB-lite"/>
    </source>
</evidence>
<evidence type="ECO:0000256" key="1">
    <source>
        <dbReference type="ARBA" id="ARBA00022737"/>
    </source>
</evidence>
<dbReference type="PANTHER" id="PTHR23048:SF59">
    <property type="entry name" value="EF-HAND SUPERFAMILY PROTEIN"/>
    <property type="match status" value="1"/>
</dbReference>
<keyword evidence="1" id="KW-0677">Repeat</keyword>
<dbReference type="GO" id="GO:0016460">
    <property type="term" value="C:myosin II complex"/>
    <property type="evidence" value="ECO:0007669"/>
    <property type="project" value="TreeGrafter"/>
</dbReference>
<dbReference type="FunFam" id="1.10.238.10:FF:000070">
    <property type="entry name" value="Centrin-1"/>
    <property type="match status" value="1"/>
</dbReference>
<dbReference type="EMBL" id="HBIB01038243">
    <property type="protein sequence ID" value="CAE0262632.1"/>
    <property type="molecule type" value="Transcribed_RNA"/>
</dbReference>
<dbReference type="CDD" id="cd00051">
    <property type="entry name" value="EFh"/>
    <property type="match status" value="1"/>
</dbReference>
<dbReference type="Gene3D" id="1.10.238.10">
    <property type="entry name" value="EF-hand"/>
    <property type="match status" value="2"/>
</dbReference>
<name>A0A7S3GD99_9EUKA</name>
<keyword evidence="2" id="KW-0106">Calcium</keyword>
<dbReference type="InterPro" id="IPR011992">
    <property type="entry name" value="EF-hand-dom_pair"/>
</dbReference>
<feature type="region of interest" description="Disordered" evidence="3">
    <location>
        <begin position="1"/>
        <end position="20"/>
    </location>
</feature>
<dbReference type="Pfam" id="PF13499">
    <property type="entry name" value="EF-hand_7"/>
    <property type="match status" value="2"/>
</dbReference>
<dbReference type="SUPFAM" id="SSF47473">
    <property type="entry name" value="EF-hand"/>
    <property type="match status" value="1"/>
</dbReference>
<dbReference type="PANTHER" id="PTHR23048">
    <property type="entry name" value="MYOSIN LIGHT CHAIN 1, 3"/>
    <property type="match status" value="1"/>
</dbReference>
<dbReference type="AlphaFoldDB" id="A0A7S3GD99"/>
<sequence length="161" mass="18212">MAGKKAGGRKKGGGKIELTEEQRQELREAFDLFDTDGSGTIDANELKVALRALGFEPKKDDIKKMISDIDKDESGIIDFNDFLEIMTAKMGEKDSREDIMKAFHLFEDEEGVITLESLKKVASELGENMTDDELREMIQEAAKDEEDVVSPEEFFKIITRR</sequence>
<proteinExistence type="predicted"/>
<dbReference type="InterPro" id="IPR018247">
    <property type="entry name" value="EF_Hand_1_Ca_BS"/>
</dbReference>